<dbReference type="PANTHER" id="PTHR24559">
    <property type="entry name" value="TRANSPOSON TY3-I GAG-POL POLYPROTEIN"/>
    <property type="match status" value="1"/>
</dbReference>
<comment type="caution">
    <text evidence="4">The sequence shown here is derived from an EMBL/GenBank/DDBJ whole genome shotgun (WGS) entry which is preliminary data.</text>
</comment>
<proteinExistence type="predicted"/>
<dbReference type="Gene3D" id="3.10.10.10">
    <property type="entry name" value="HIV Type 1 Reverse Transcriptase, subunit A, domain 1"/>
    <property type="match status" value="2"/>
</dbReference>
<organism evidence="4 5">
    <name type="scientific">Gossypium australe</name>
    <dbReference type="NCBI Taxonomy" id="47621"/>
    <lineage>
        <taxon>Eukaryota</taxon>
        <taxon>Viridiplantae</taxon>
        <taxon>Streptophyta</taxon>
        <taxon>Embryophyta</taxon>
        <taxon>Tracheophyta</taxon>
        <taxon>Spermatophyta</taxon>
        <taxon>Magnoliopsida</taxon>
        <taxon>eudicotyledons</taxon>
        <taxon>Gunneridae</taxon>
        <taxon>Pentapetalae</taxon>
        <taxon>rosids</taxon>
        <taxon>malvids</taxon>
        <taxon>Malvales</taxon>
        <taxon>Malvaceae</taxon>
        <taxon>Malvoideae</taxon>
        <taxon>Gossypium</taxon>
    </lineage>
</organism>
<sequence length="570" mass="65739">MTVTEYEREFEWLSKYAREYVSTEEIICRQFVNAEELSQEKRKADSEARDSRKRSMNKPYHSSSKKSQDLFNHFIRDCPELSEKDKFQNVRLNNTPTRGSLPRNTGNVSSCKGVTRDSTMRSEAKVPTRAYGIRTCKEASSPDVIIGKYVLIDKVCKDCPLMTRGYCFLADLMLLPFDEFDVILVVISSILAQRYVRKGCKAYLAYVLDIKVSKSNIESVSVVCEYPDVFLEELLGLPPIRLVEFAIEFVLGTSPISIALYRMAPTGLKELKSQSQELTDRGFVRPSFSPKGALLKDATMFLKIDLRSGYYQLRVKDSDVSKTAFRMRYGHNEFLVMPFGLTNAHVVFMDLMNRIFRPYLDRFVVVFIDDILIYSRNESEHAEHLRIVLQTLRDKQLYAKFTMNTRLSLSDDGSILAELKAKPVFLQEFSHNGCLSVHPGSTKMYNDLKQLYWWSGMKRDISEFVSRCLICQQVKAEHQVPSGLLQLVMIPERKWDKVMIEITPDSKKRKMLFGEKQIHGVDLVGEIEEKVKVIRDCLKVASDRQKSYTDVKRKDIEFQIGDKVFLKVSL</sequence>
<evidence type="ECO:0000259" key="2">
    <source>
        <dbReference type="Pfam" id="PF00078"/>
    </source>
</evidence>
<dbReference type="AlphaFoldDB" id="A0A5B6WHW0"/>
<dbReference type="InterPro" id="IPR000477">
    <property type="entry name" value="RT_dom"/>
</dbReference>
<dbReference type="InterPro" id="IPR043128">
    <property type="entry name" value="Rev_trsase/Diguanyl_cyclase"/>
</dbReference>
<feature type="region of interest" description="Disordered" evidence="1">
    <location>
        <begin position="92"/>
        <end position="114"/>
    </location>
</feature>
<dbReference type="Gene3D" id="3.30.70.270">
    <property type="match status" value="1"/>
</dbReference>
<reference evidence="5" key="1">
    <citation type="journal article" date="2019" name="Plant Biotechnol. J.">
        <title>Genome sequencing of the Australian wild diploid species Gossypium australe highlights disease resistance and delayed gland morphogenesis.</title>
        <authorList>
            <person name="Cai Y."/>
            <person name="Cai X."/>
            <person name="Wang Q."/>
            <person name="Wang P."/>
            <person name="Zhang Y."/>
            <person name="Cai C."/>
            <person name="Xu Y."/>
            <person name="Wang K."/>
            <person name="Zhou Z."/>
            <person name="Wang C."/>
            <person name="Geng S."/>
            <person name="Li B."/>
            <person name="Dong Q."/>
            <person name="Hou Y."/>
            <person name="Wang H."/>
            <person name="Ai P."/>
            <person name="Liu Z."/>
            <person name="Yi F."/>
            <person name="Sun M."/>
            <person name="An G."/>
            <person name="Cheng J."/>
            <person name="Zhang Y."/>
            <person name="Shi Q."/>
            <person name="Xie Y."/>
            <person name="Shi X."/>
            <person name="Chang Y."/>
            <person name="Huang F."/>
            <person name="Chen Y."/>
            <person name="Hong S."/>
            <person name="Mi L."/>
            <person name="Sun Q."/>
            <person name="Zhang L."/>
            <person name="Zhou B."/>
            <person name="Peng R."/>
            <person name="Zhang X."/>
            <person name="Liu F."/>
        </authorList>
    </citation>
    <scope>NUCLEOTIDE SEQUENCE [LARGE SCALE GENOMIC DNA]</scope>
    <source>
        <strain evidence="5">cv. PA1801</strain>
    </source>
</reference>
<evidence type="ECO:0000313" key="5">
    <source>
        <dbReference type="Proteomes" id="UP000325315"/>
    </source>
</evidence>
<evidence type="ECO:0000313" key="4">
    <source>
        <dbReference type="EMBL" id="KAA3480452.1"/>
    </source>
</evidence>
<dbReference type="Pfam" id="PF00078">
    <property type="entry name" value="RVT_1"/>
    <property type="match status" value="1"/>
</dbReference>
<dbReference type="PANTHER" id="PTHR24559:SF444">
    <property type="entry name" value="REVERSE TRANSCRIPTASE DOMAIN-CONTAINING PROTEIN"/>
    <property type="match status" value="1"/>
</dbReference>
<gene>
    <name evidence="4" type="ORF">EPI10_020878</name>
</gene>
<dbReference type="Pfam" id="PF17921">
    <property type="entry name" value="Integrase_H2C2"/>
    <property type="match status" value="1"/>
</dbReference>
<dbReference type="OrthoDB" id="2272416at2759"/>
<dbReference type="Gene3D" id="1.10.340.70">
    <property type="match status" value="1"/>
</dbReference>
<dbReference type="CDD" id="cd01647">
    <property type="entry name" value="RT_LTR"/>
    <property type="match status" value="1"/>
</dbReference>
<keyword evidence="5" id="KW-1185">Reference proteome</keyword>
<dbReference type="Proteomes" id="UP000325315">
    <property type="component" value="Unassembled WGS sequence"/>
</dbReference>
<dbReference type="SUPFAM" id="SSF56672">
    <property type="entry name" value="DNA/RNA polymerases"/>
    <property type="match status" value="1"/>
</dbReference>
<feature type="region of interest" description="Disordered" evidence="1">
    <location>
        <begin position="38"/>
        <end position="66"/>
    </location>
</feature>
<dbReference type="InterPro" id="IPR041588">
    <property type="entry name" value="Integrase_H2C2"/>
</dbReference>
<accession>A0A5B6WHW0</accession>
<evidence type="ECO:0000256" key="1">
    <source>
        <dbReference type="SAM" id="MobiDB-lite"/>
    </source>
</evidence>
<name>A0A5B6WHW0_9ROSI</name>
<dbReference type="InterPro" id="IPR053134">
    <property type="entry name" value="RNA-dir_DNA_polymerase"/>
</dbReference>
<feature type="domain" description="Reverse transcriptase" evidence="2">
    <location>
        <begin position="293"/>
        <end position="398"/>
    </location>
</feature>
<feature type="domain" description="Integrase zinc-binding" evidence="3">
    <location>
        <begin position="430"/>
        <end position="476"/>
    </location>
</feature>
<feature type="compositionally biased region" description="Polar residues" evidence="1">
    <location>
        <begin position="92"/>
        <end position="112"/>
    </location>
</feature>
<protein>
    <submittedName>
        <fullName evidence="4">Retrotransposon protein</fullName>
    </submittedName>
</protein>
<dbReference type="InterPro" id="IPR043502">
    <property type="entry name" value="DNA/RNA_pol_sf"/>
</dbReference>
<dbReference type="EMBL" id="SMMG02000003">
    <property type="protein sequence ID" value="KAA3480452.1"/>
    <property type="molecule type" value="Genomic_DNA"/>
</dbReference>
<evidence type="ECO:0000259" key="3">
    <source>
        <dbReference type="Pfam" id="PF17921"/>
    </source>
</evidence>
<feature type="compositionally biased region" description="Basic and acidic residues" evidence="1">
    <location>
        <begin position="38"/>
        <end position="50"/>
    </location>
</feature>